<evidence type="ECO:0000313" key="3">
    <source>
        <dbReference type="Proteomes" id="UP000255517"/>
    </source>
</evidence>
<dbReference type="RefSeq" id="WP_019035002.1">
    <property type="nucleotide sequence ID" value="NZ_UGSZ01000001.1"/>
</dbReference>
<protein>
    <submittedName>
        <fullName evidence="2">Uncharacterized protein</fullName>
    </submittedName>
</protein>
<evidence type="ECO:0000256" key="1">
    <source>
        <dbReference type="SAM" id="Phobius"/>
    </source>
</evidence>
<evidence type="ECO:0000313" key="2">
    <source>
        <dbReference type="EMBL" id="SUB57848.1"/>
    </source>
</evidence>
<proteinExistence type="predicted"/>
<sequence>MDKNLCKIKKNASKKLDDITHFSIFEKIAIFISIAALIIKIFDLVDGVLDLINRN</sequence>
<organism evidence="2 3">
    <name type="scientific">Peptoniphilus lacrimalis</name>
    <dbReference type="NCBI Taxonomy" id="33031"/>
    <lineage>
        <taxon>Bacteria</taxon>
        <taxon>Bacillati</taxon>
        <taxon>Bacillota</taxon>
        <taxon>Tissierellia</taxon>
        <taxon>Tissierellales</taxon>
        <taxon>Peptoniphilaceae</taxon>
        <taxon>Peptoniphilus</taxon>
    </lineage>
</organism>
<reference evidence="2 3" key="1">
    <citation type="submission" date="2018-06" db="EMBL/GenBank/DDBJ databases">
        <authorList>
            <consortium name="Pathogen Informatics"/>
            <person name="Doyle S."/>
        </authorList>
    </citation>
    <scope>NUCLEOTIDE SEQUENCE [LARGE SCALE GENOMIC DNA]</scope>
    <source>
        <strain evidence="2 3">NCTC13149</strain>
    </source>
</reference>
<dbReference type="STRING" id="1122949.GCA_000378725_01302"/>
<feature type="transmembrane region" description="Helical" evidence="1">
    <location>
        <begin position="21"/>
        <end position="42"/>
    </location>
</feature>
<gene>
    <name evidence="2" type="ORF">NCTC13149_01708</name>
</gene>
<dbReference type="AlphaFoldDB" id="A0A379C6X7"/>
<keyword evidence="1" id="KW-0472">Membrane</keyword>
<name>A0A379C6X7_9FIRM</name>
<accession>A0A379C6X7</accession>
<dbReference type="EMBL" id="UGSZ01000001">
    <property type="protein sequence ID" value="SUB57848.1"/>
    <property type="molecule type" value="Genomic_DNA"/>
</dbReference>
<keyword evidence="1" id="KW-0812">Transmembrane</keyword>
<dbReference type="Proteomes" id="UP000255517">
    <property type="component" value="Unassembled WGS sequence"/>
</dbReference>
<keyword evidence="1" id="KW-1133">Transmembrane helix</keyword>